<gene>
    <name evidence="2" type="ORF">SAMN05421820_102196</name>
</gene>
<feature type="signal peptide" evidence="1">
    <location>
        <begin position="1"/>
        <end position="20"/>
    </location>
</feature>
<dbReference type="PROSITE" id="PS51257">
    <property type="entry name" value="PROKAR_LIPOPROTEIN"/>
    <property type="match status" value="1"/>
</dbReference>
<proteinExistence type="predicted"/>
<evidence type="ECO:0008006" key="4">
    <source>
        <dbReference type="Google" id="ProtNLM"/>
    </source>
</evidence>
<evidence type="ECO:0000313" key="2">
    <source>
        <dbReference type="EMBL" id="SDL80707.1"/>
    </source>
</evidence>
<accession>A0A1G9N3L3</accession>
<evidence type="ECO:0000313" key="3">
    <source>
        <dbReference type="Proteomes" id="UP000183200"/>
    </source>
</evidence>
<dbReference type="RefSeq" id="WP_074605103.1">
    <property type="nucleotide sequence ID" value="NZ_FNGY01000002.1"/>
</dbReference>
<feature type="chain" id="PRO_5010339691" description="META domain-containing protein" evidence="1">
    <location>
        <begin position="21"/>
        <end position="149"/>
    </location>
</feature>
<sequence>MKIKFLATLVVIAAAFTACKKDNDQNPGDGAPLPKGQYRLIEMHEFNAQGKDSATVDFPVSGLSLTFDQATRTANLSGKPETVQLTGSYTVRGNNTLKDAKISTSKIAPGENDMKVVEFLTLGQQFEAKGGTVIINTKDKGYLVFSMQK</sequence>
<dbReference type="Proteomes" id="UP000183200">
    <property type="component" value="Unassembled WGS sequence"/>
</dbReference>
<keyword evidence="1" id="KW-0732">Signal</keyword>
<name>A0A1G9N3L3_9SPHI</name>
<organism evidence="2 3">
    <name type="scientific">Pedobacter steynii</name>
    <dbReference type="NCBI Taxonomy" id="430522"/>
    <lineage>
        <taxon>Bacteria</taxon>
        <taxon>Pseudomonadati</taxon>
        <taxon>Bacteroidota</taxon>
        <taxon>Sphingobacteriia</taxon>
        <taxon>Sphingobacteriales</taxon>
        <taxon>Sphingobacteriaceae</taxon>
        <taxon>Pedobacter</taxon>
    </lineage>
</organism>
<protein>
    <recommendedName>
        <fullName evidence="4">META domain-containing protein</fullName>
    </recommendedName>
</protein>
<dbReference type="OrthoDB" id="762796at2"/>
<keyword evidence="3" id="KW-1185">Reference proteome</keyword>
<dbReference type="AlphaFoldDB" id="A0A1G9N3L3"/>
<evidence type="ECO:0000256" key="1">
    <source>
        <dbReference type="SAM" id="SignalP"/>
    </source>
</evidence>
<dbReference type="EMBL" id="FNGY01000002">
    <property type="protein sequence ID" value="SDL80707.1"/>
    <property type="molecule type" value="Genomic_DNA"/>
</dbReference>
<reference evidence="3" key="1">
    <citation type="submission" date="2016-10" db="EMBL/GenBank/DDBJ databases">
        <authorList>
            <person name="Varghese N."/>
            <person name="Submissions S."/>
        </authorList>
    </citation>
    <scope>NUCLEOTIDE SEQUENCE [LARGE SCALE GENOMIC DNA]</scope>
    <source>
        <strain evidence="3">DSM 19110</strain>
    </source>
</reference>